<keyword evidence="2" id="KW-1185">Reference proteome</keyword>
<organism evidence="1 2">
    <name type="scientific">Massilia atriviolacea</name>
    <dbReference type="NCBI Taxonomy" id="2495579"/>
    <lineage>
        <taxon>Bacteria</taxon>
        <taxon>Pseudomonadati</taxon>
        <taxon>Pseudomonadota</taxon>
        <taxon>Betaproteobacteria</taxon>
        <taxon>Burkholderiales</taxon>
        <taxon>Oxalobacteraceae</taxon>
        <taxon>Telluria group</taxon>
        <taxon>Massilia</taxon>
    </lineage>
</organism>
<evidence type="ECO:0000313" key="1">
    <source>
        <dbReference type="EMBL" id="RSZ55041.1"/>
    </source>
</evidence>
<comment type="caution">
    <text evidence="1">The sequence shown here is derived from an EMBL/GenBank/DDBJ whole genome shotgun (WGS) entry which is preliminary data.</text>
</comment>
<reference evidence="1 2" key="1">
    <citation type="submission" date="2018-12" db="EMBL/GenBank/DDBJ databases">
        <authorList>
            <person name="Yang E."/>
        </authorList>
    </citation>
    <scope>NUCLEOTIDE SEQUENCE [LARGE SCALE GENOMIC DNA]</scope>
    <source>
        <strain evidence="1 2">SOD</strain>
    </source>
</reference>
<name>A0A430HC17_9BURK</name>
<protein>
    <recommendedName>
        <fullName evidence="3">Bacteriocin</fullName>
    </recommendedName>
</protein>
<dbReference type="EMBL" id="RXLQ01000066">
    <property type="protein sequence ID" value="RSZ55041.1"/>
    <property type="molecule type" value="Genomic_DNA"/>
</dbReference>
<evidence type="ECO:0008006" key="3">
    <source>
        <dbReference type="Google" id="ProtNLM"/>
    </source>
</evidence>
<dbReference type="Proteomes" id="UP000278085">
    <property type="component" value="Unassembled WGS sequence"/>
</dbReference>
<sequence>MLLEVSLNFGVGEEMQELNANEIDMVDGAGVGANIAAGVASVWAGTVVGAAVGSIVPGVGSLAGAGIGFAFGVAQVCAWSMATATS</sequence>
<dbReference type="RefSeq" id="WP_126077970.1">
    <property type="nucleotide sequence ID" value="NZ_CP051166.1"/>
</dbReference>
<dbReference type="AlphaFoldDB" id="A0A430HC17"/>
<evidence type="ECO:0000313" key="2">
    <source>
        <dbReference type="Proteomes" id="UP000278085"/>
    </source>
</evidence>
<accession>A0A430HC17</accession>
<proteinExistence type="predicted"/>
<gene>
    <name evidence="1" type="ORF">EJB06_31575</name>
</gene>